<keyword evidence="1" id="KW-1133">Transmembrane helix</keyword>
<sequence>MLDFAFGHFLGLFAVAAVLAAAVTVLDRRVADLGRSIALVVVGVTLPAFALAVGFGYVENVAEWVLTLAFFYLFFLGRTLDLSP</sequence>
<comment type="caution">
    <text evidence="2">The sequence shown here is derived from an EMBL/GenBank/DDBJ whole genome shotgun (WGS) entry which is preliminary data.</text>
</comment>
<organism evidence="2 3">
    <name type="scientific">Halorussus aquaticus</name>
    <dbReference type="NCBI Taxonomy" id="2953748"/>
    <lineage>
        <taxon>Archaea</taxon>
        <taxon>Methanobacteriati</taxon>
        <taxon>Methanobacteriota</taxon>
        <taxon>Stenosarchaea group</taxon>
        <taxon>Halobacteria</taxon>
        <taxon>Halobacteriales</taxon>
        <taxon>Haladaptataceae</taxon>
        <taxon>Halorussus</taxon>
    </lineage>
</organism>
<dbReference type="EMBL" id="JBHSHT010000001">
    <property type="protein sequence ID" value="MFC4823957.1"/>
    <property type="molecule type" value="Genomic_DNA"/>
</dbReference>
<accession>A0ABD5PZK1</accession>
<keyword evidence="1" id="KW-0812">Transmembrane</keyword>
<dbReference type="Proteomes" id="UP001595945">
    <property type="component" value="Unassembled WGS sequence"/>
</dbReference>
<feature type="transmembrane region" description="Helical" evidence="1">
    <location>
        <begin position="6"/>
        <end position="26"/>
    </location>
</feature>
<name>A0ABD5PZK1_9EURY</name>
<evidence type="ECO:0000256" key="1">
    <source>
        <dbReference type="SAM" id="Phobius"/>
    </source>
</evidence>
<keyword evidence="3" id="KW-1185">Reference proteome</keyword>
<protein>
    <submittedName>
        <fullName evidence="2">Uncharacterized protein</fullName>
    </submittedName>
</protein>
<proteinExistence type="predicted"/>
<feature type="transmembrane region" description="Helical" evidence="1">
    <location>
        <begin position="64"/>
        <end position="80"/>
    </location>
</feature>
<keyword evidence="1" id="KW-0472">Membrane</keyword>
<reference evidence="2 3" key="1">
    <citation type="journal article" date="2019" name="Int. J. Syst. Evol. Microbiol.">
        <title>The Global Catalogue of Microorganisms (GCM) 10K type strain sequencing project: providing services to taxonomists for standard genome sequencing and annotation.</title>
        <authorList>
            <consortium name="The Broad Institute Genomics Platform"/>
            <consortium name="The Broad Institute Genome Sequencing Center for Infectious Disease"/>
            <person name="Wu L."/>
            <person name="Ma J."/>
        </authorList>
    </citation>
    <scope>NUCLEOTIDE SEQUENCE [LARGE SCALE GENOMIC DNA]</scope>
    <source>
        <strain evidence="2 3">XZYJ18</strain>
    </source>
</reference>
<evidence type="ECO:0000313" key="2">
    <source>
        <dbReference type="EMBL" id="MFC4823957.1"/>
    </source>
</evidence>
<gene>
    <name evidence="2" type="ORF">ACFO9K_06755</name>
</gene>
<dbReference type="GeneID" id="73047216"/>
<evidence type="ECO:0000313" key="3">
    <source>
        <dbReference type="Proteomes" id="UP001595945"/>
    </source>
</evidence>
<feature type="transmembrane region" description="Helical" evidence="1">
    <location>
        <begin position="38"/>
        <end position="58"/>
    </location>
</feature>
<dbReference type="RefSeq" id="WP_254270173.1">
    <property type="nucleotide sequence ID" value="NZ_CP100401.1"/>
</dbReference>
<dbReference type="AlphaFoldDB" id="A0ABD5PZK1"/>